<evidence type="ECO:0000256" key="1">
    <source>
        <dbReference type="SAM" id="MobiDB-lite"/>
    </source>
</evidence>
<accession>E4X655</accession>
<feature type="region of interest" description="Disordered" evidence="1">
    <location>
        <begin position="53"/>
        <end position="85"/>
    </location>
</feature>
<keyword evidence="3" id="KW-1185">Reference proteome</keyword>
<feature type="compositionally biased region" description="Pro residues" evidence="1">
    <location>
        <begin position="55"/>
        <end position="74"/>
    </location>
</feature>
<name>E4X655_OIKDI</name>
<protein>
    <submittedName>
        <fullName evidence="2">Uncharacterized protein</fullName>
    </submittedName>
</protein>
<evidence type="ECO:0000313" key="3">
    <source>
        <dbReference type="Proteomes" id="UP000001307"/>
    </source>
</evidence>
<evidence type="ECO:0000313" key="2">
    <source>
        <dbReference type="EMBL" id="CBY07495.1"/>
    </source>
</evidence>
<sequence>MEKYAFEKRDFARLARVRCRERRATSPTIDEIQAEFARPDWNESTIAHKECPFAATPPLPLTPRPPRQPKPPPRSIDAAPRAIAKSPQNVSFREPIVEPQKFIYLPPIVQPGWRSPRSSLRNKSPKTAAEDGKSDFGFRQTRVVGLTDCSQVNIEGLPPSPNNRTIIIKTHRSYSVVDDVTGMTQFSGVATAVNSVPIDAELNALVFEESQGHDFQETMKFASCCATKMASRGDTAFLLSESTLSNSFVEPRRSPRLQARRKRKADDEDSDNASGAMHPHKKDPSLRVKINRRIRAATRKVADTVAKKLLAEAQNVVDSLSKDKETKGVAPAETDLDVELHEPVRKRRKAVSTAKKVICKSLKGNF</sequence>
<gene>
    <name evidence="2" type="ORF">GSOID_T00002473001</name>
</gene>
<feature type="region of interest" description="Disordered" evidence="1">
    <location>
        <begin position="248"/>
        <end position="285"/>
    </location>
</feature>
<dbReference type="Proteomes" id="UP000001307">
    <property type="component" value="Unassembled WGS sequence"/>
</dbReference>
<dbReference type="AlphaFoldDB" id="E4X655"/>
<dbReference type="EMBL" id="FN653026">
    <property type="protein sequence ID" value="CBY07495.1"/>
    <property type="molecule type" value="Genomic_DNA"/>
</dbReference>
<feature type="region of interest" description="Disordered" evidence="1">
    <location>
        <begin position="114"/>
        <end position="133"/>
    </location>
</feature>
<feature type="compositionally biased region" description="Basic residues" evidence="1">
    <location>
        <begin position="254"/>
        <end position="263"/>
    </location>
</feature>
<dbReference type="InParanoid" id="E4X655"/>
<proteinExistence type="predicted"/>
<reference evidence="2" key="1">
    <citation type="journal article" date="2010" name="Science">
        <title>Plasticity of animal genome architecture unmasked by rapid evolution of a pelagic tunicate.</title>
        <authorList>
            <person name="Denoeud F."/>
            <person name="Henriet S."/>
            <person name="Mungpakdee S."/>
            <person name="Aury J.M."/>
            <person name="Da Silva C."/>
            <person name="Brinkmann H."/>
            <person name="Mikhaleva J."/>
            <person name="Olsen L.C."/>
            <person name="Jubin C."/>
            <person name="Canestro C."/>
            <person name="Bouquet J.M."/>
            <person name="Danks G."/>
            <person name="Poulain J."/>
            <person name="Campsteijn C."/>
            <person name="Adamski M."/>
            <person name="Cross I."/>
            <person name="Yadetie F."/>
            <person name="Muffato M."/>
            <person name="Louis A."/>
            <person name="Butcher S."/>
            <person name="Tsagkogeorga G."/>
            <person name="Konrad A."/>
            <person name="Singh S."/>
            <person name="Jensen M.F."/>
            <person name="Cong E.H."/>
            <person name="Eikeseth-Otteraa H."/>
            <person name="Noel B."/>
            <person name="Anthouard V."/>
            <person name="Porcel B.M."/>
            <person name="Kachouri-Lafond R."/>
            <person name="Nishino A."/>
            <person name="Ugolini M."/>
            <person name="Chourrout P."/>
            <person name="Nishida H."/>
            <person name="Aasland R."/>
            <person name="Huzurbazar S."/>
            <person name="Westhof E."/>
            <person name="Delsuc F."/>
            <person name="Lehrach H."/>
            <person name="Reinhardt R."/>
            <person name="Weissenbach J."/>
            <person name="Roy S.W."/>
            <person name="Artiguenave F."/>
            <person name="Postlethwait J.H."/>
            <person name="Manak J.R."/>
            <person name="Thompson E.M."/>
            <person name="Jaillon O."/>
            <person name="Du Pasquier L."/>
            <person name="Boudinot P."/>
            <person name="Liberles D.A."/>
            <person name="Volff J.N."/>
            <person name="Philippe H."/>
            <person name="Lenhard B."/>
            <person name="Roest Crollius H."/>
            <person name="Wincker P."/>
            <person name="Chourrout D."/>
        </authorList>
    </citation>
    <scope>NUCLEOTIDE SEQUENCE [LARGE SCALE GENOMIC DNA]</scope>
</reference>
<organism evidence="2">
    <name type="scientific">Oikopleura dioica</name>
    <name type="common">Tunicate</name>
    <dbReference type="NCBI Taxonomy" id="34765"/>
    <lineage>
        <taxon>Eukaryota</taxon>
        <taxon>Metazoa</taxon>
        <taxon>Chordata</taxon>
        <taxon>Tunicata</taxon>
        <taxon>Appendicularia</taxon>
        <taxon>Copelata</taxon>
        <taxon>Oikopleuridae</taxon>
        <taxon>Oikopleura</taxon>
    </lineage>
</organism>